<gene>
    <name evidence="3" type="ORF">EDD75_1539</name>
</gene>
<dbReference type="Proteomes" id="UP000282654">
    <property type="component" value="Unassembled WGS sequence"/>
</dbReference>
<organism evidence="3 4">
    <name type="scientific">Thermodesulfitimonas autotrophica</name>
    <dbReference type="NCBI Taxonomy" id="1894989"/>
    <lineage>
        <taxon>Bacteria</taxon>
        <taxon>Bacillati</taxon>
        <taxon>Bacillota</taxon>
        <taxon>Clostridia</taxon>
        <taxon>Thermoanaerobacterales</taxon>
        <taxon>Thermoanaerobacteraceae</taxon>
        <taxon>Thermodesulfitimonas</taxon>
    </lineage>
</organism>
<dbReference type="Pfam" id="PF25608">
    <property type="entry name" value="NAL1_N"/>
    <property type="match status" value="1"/>
</dbReference>
<dbReference type="SUPFAM" id="SSF50494">
    <property type="entry name" value="Trypsin-like serine proteases"/>
    <property type="match status" value="1"/>
</dbReference>
<dbReference type="RefSeq" id="WP_123930530.1">
    <property type="nucleotide sequence ID" value="NZ_RKRE01000003.1"/>
</dbReference>
<evidence type="ECO:0000256" key="1">
    <source>
        <dbReference type="SAM" id="MobiDB-lite"/>
    </source>
</evidence>
<accession>A0A3N5AZ35</accession>
<comment type="caution">
    <text evidence="3">The sequence shown here is derived from an EMBL/GenBank/DDBJ whole genome shotgun (WGS) entry which is preliminary data.</text>
</comment>
<proteinExistence type="predicted"/>
<keyword evidence="4" id="KW-1185">Reference proteome</keyword>
<feature type="region of interest" description="Disordered" evidence="1">
    <location>
        <begin position="131"/>
        <end position="151"/>
    </location>
</feature>
<dbReference type="Gene3D" id="2.40.10.10">
    <property type="entry name" value="Trypsin-like serine proteases"/>
    <property type="match status" value="1"/>
</dbReference>
<reference evidence="3 4" key="1">
    <citation type="submission" date="2018-11" db="EMBL/GenBank/DDBJ databases">
        <title>Genomic Encyclopedia of Type Strains, Phase IV (KMG-IV): sequencing the most valuable type-strain genomes for metagenomic binning, comparative biology and taxonomic classification.</title>
        <authorList>
            <person name="Goeker M."/>
        </authorList>
    </citation>
    <scope>NUCLEOTIDE SEQUENCE [LARGE SCALE GENOMIC DNA]</scope>
    <source>
        <strain evidence="3 4">DSM 102936</strain>
    </source>
</reference>
<dbReference type="OrthoDB" id="104542at2"/>
<dbReference type="InterPro" id="IPR009003">
    <property type="entry name" value="Peptidase_S1_PA"/>
</dbReference>
<sequence length="335" mass="36699">MDLLRQALKRHRKNLINLPNVVGVGIGSKQTRGTETGEPALVVFVAKKLPPEFLPRAALVPKSIEKIKTDVVETGRFRLLVENSDRYRPAPPGVSIGHYRITAGTFGAVVYDRQSGKPLILSNNHILANRTNGTDGRARRGDPILQPGPYDGGHADKDVIGTLERFVPLRYKEEPATCPVAAGLEWYMNTLLRVYRPNYSLRLFRLTETYNLVDCAAAAPTDPGLITPEILKIGPVRGTAEAEPGMPVKKCGRTTDLTTGTVRYTHATVSVDIGNNEEAFFEEQFITDAMSRPGDSGSLVLDDKNRAVGLLFAGSDTYTVCNRIQNVLDALAVRF</sequence>
<name>A0A3N5AZ35_9THEO</name>
<evidence type="ECO:0000313" key="3">
    <source>
        <dbReference type="EMBL" id="RPF42438.1"/>
    </source>
</evidence>
<dbReference type="InterPro" id="IPR057905">
    <property type="entry name" value="Nal1_N"/>
</dbReference>
<feature type="domain" description="Nal1 N-terminal" evidence="2">
    <location>
        <begin position="11"/>
        <end position="65"/>
    </location>
</feature>
<dbReference type="EMBL" id="RKRE01000003">
    <property type="protein sequence ID" value="RPF42438.1"/>
    <property type="molecule type" value="Genomic_DNA"/>
</dbReference>
<protein>
    <recommendedName>
        <fullName evidence="2">Nal1 N-terminal domain-containing protein</fullName>
    </recommendedName>
</protein>
<evidence type="ECO:0000313" key="4">
    <source>
        <dbReference type="Proteomes" id="UP000282654"/>
    </source>
</evidence>
<dbReference type="InterPro" id="IPR043504">
    <property type="entry name" value="Peptidase_S1_PA_chymotrypsin"/>
</dbReference>
<evidence type="ECO:0000259" key="2">
    <source>
        <dbReference type="Pfam" id="PF25608"/>
    </source>
</evidence>
<dbReference type="AlphaFoldDB" id="A0A3N5AZ35"/>